<gene>
    <name evidence="1" type="ORF">FWK35_00019819</name>
</gene>
<sequence>MNSDICINFYDNLQNLYDYSFLVIKEKYWIYRKWNNYGYFYSTPINDSVAKNIVPYIKQLKLCECNPKLIIGISIYTVPDAMKDPTIYNFEELNDVVDFYEIQTYQLNTICNPKLYNGLTPITKTDTKDPNYLYSMEEVASHLIETKICRTKIIYDIELYPINIKSKTYSSYSQVCKGKFKNSSWCVQTSKDFYNKGKFAHDQKSGINVVILDLDDINNDCECNTTFNGFKNIIAGFTGGKYIPCPKFDVQSYHYPIE</sequence>
<dbReference type="OrthoDB" id="6623809at2759"/>
<dbReference type="EMBL" id="VUJU01006374">
    <property type="protein sequence ID" value="KAF0748699.1"/>
    <property type="molecule type" value="Genomic_DNA"/>
</dbReference>
<dbReference type="Proteomes" id="UP000478052">
    <property type="component" value="Unassembled WGS sequence"/>
</dbReference>
<dbReference type="Gene3D" id="3.20.20.80">
    <property type="entry name" value="Glycosidases"/>
    <property type="match status" value="1"/>
</dbReference>
<evidence type="ECO:0000313" key="1">
    <source>
        <dbReference type="EMBL" id="KAF0748699.1"/>
    </source>
</evidence>
<comment type="caution">
    <text evidence="1">The sequence shown here is derived from an EMBL/GenBank/DDBJ whole genome shotgun (WGS) entry which is preliminary data.</text>
</comment>
<accession>A0A6G0Y3R4</accession>
<dbReference type="SUPFAM" id="SSF51445">
    <property type="entry name" value="(Trans)glycosidases"/>
    <property type="match status" value="1"/>
</dbReference>
<dbReference type="AlphaFoldDB" id="A0A6G0Y3R4"/>
<organism evidence="1 2">
    <name type="scientific">Aphis craccivora</name>
    <name type="common">Cowpea aphid</name>
    <dbReference type="NCBI Taxonomy" id="307492"/>
    <lineage>
        <taxon>Eukaryota</taxon>
        <taxon>Metazoa</taxon>
        <taxon>Ecdysozoa</taxon>
        <taxon>Arthropoda</taxon>
        <taxon>Hexapoda</taxon>
        <taxon>Insecta</taxon>
        <taxon>Pterygota</taxon>
        <taxon>Neoptera</taxon>
        <taxon>Paraneoptera</taxon>
        <taxon>Hemiptera</taxon>
        <taxon>Sternorrhyncha</taxon>
        <taxon>Aphidomorpha</taxon>
        <taxon>Aphidoidea</taxon>
        <taxon>Aphididae</taxon>
        <taxon>Aphidini</taxon>
        <taxon>Aphis</taxon>
        <taxon>Aphis</taxon>
    </lineage>
</organism>
<evidence type="ECO:0008006" key="3">
    <source>
        <dbReference type="Google" id="ProtNLM"/>
    </source>
</evidence>
<proteinExistence type="predicted"/>
<evidence type="ECO:0000313" key="2">
    <source>
        <dbReference type="Proteomes" id="UP000478052"/>
    </source>
</evidence>
<dbReference type="InterPro" id="IPR017853">
    <property type="entry name" value="GH"/>
</dbReference>
<name>A0A6G0Y3R4_APHCR</name>
<protein>
    <recommendedName>
        <fullName evidence="3">GH18 domain-containing protein</fullName>
    </recommendedName>
</protein>
<reference evidence="1 2" key="1">
    <citation type="submission" date="2019-08" db="EMBL/GenBank/DDBJ databases">
        <title>Whole genome of Aphis craccivora.</title>
        <authorList>
            <person name="Voronova N.V."/>
            <person name="Shulinski R.S."/>
            <person name="Bandarenka Y.V."/>
            <person name="Zhorov D.G."/>
            <person name="Warner D."/>
        </authorList>
    </citation>
    <scope>NUCLEOTIDE SEQUENCE [LARGE SCALE GENOMIC DNA]</scope>
    <source>
        <strain evidence="1">180601</strain>
        <tissue evidence="1">Whole Body</tissue>
    </source>
</reference>
<keyword evidence="2" id="KW-1185">Reference proteome</keyword>